<dbReference type="Pfam" id="PF01161">
    <property type="entry name" value="PBP"/>
    <property type="match status" value="1"/>
</dbReference>
<sequence precursor="true">MLRFSIIIFFIFSLLLTFCKSQNKTPKVEGKKGGNVTMKLISSAFEEGGMIPSKYTCDGQDVSPPLSWSDVPQETRSFALICDDPDAPMGTWVHWVIYNISDTTRSLPEAIPPSERLDNGTLQGKNDFKRYGYGGPCPPGGTHRYFFKLYALDDKLDLPPGVTKAQLLQAMNGHIVGEAQLMGKYSR</sequence>
<organism evidence="1 2">
    <name type="scientific">Caldithrix abyssi DSM 13497</name>
    <dbReference type="NCBI Taxonomy" id="880073"/>
    <lineage>
        <taxon>Bacteria</taxon>
        <taxon>Pseudomonadati</taxon>
        <taxon>Calditrichota</taxon>
        <taxon>Calditrichia</taxon>
        <taxon>Calditrichales</taxon>
        <taxon>Calditrichaceae</taxon>
        <taxon>Caldithrix</taxon>
    </lineage>
</organism>
<keyword evidence="2" id="KW-1185">Reference proteome</keyword>
<accession>H1XRI3</accession>
<dbReference type="InParanoid" id="H1XRI3"/>
<evidence type="ECO:0000313" key="2">
    <source>
        <dbReference type="Proteomes" id="UP000004671"/>
    </source>
</evidence>
<dbReference type="CDD" id="cd00865">
    <property type="entry name" value="PEBP_bact_arch"/>
    <property type="match status" value="1"/>
</dbReference>
<dbReference type="PANTHER" id="PTHR30289:SF1">
    <property type="entry name" value="PEBP (PHOSPHATIDYLETHANOLAMINE-BINDING PROTEIN) FAMILY PROTEIN"/>
    <property type="match status" value="1"/>
</dbReference>
<protein>
    <submittedName>
        <fullName evidence="1">YbhB YbcL family protein</fullName>
    </submittedName>
</protein>
<dbReference type="Gene3D" id="3.90.280.10">
    <property type="entry name" value="PEBP-like"/>
    <property type="match status" value="1"/>
</dbReference>
<dbReference type="InterPro" id="IPR008914">
    <property type="entry name" value="PEBP"/>
</dbReference>
<dbReference type="FunCoup" id="H1XRI3">
    <property type="interactions" value="113"/>
</dbReference>
<dbReference type="InterPro" id="IPR005247">
    <property type="entry name" value="YbhB_YbcL/LppC-like"/>
</dbReference>
<dbReference type="PANTHER" id="PTHR30289">
    <property type="entry name" value="UNCHARACTERIZED PROTEIN YBCL-RELATED"/>
    <property type="match status" value="1"/>
</dbReference>
<evidence type="ECO:0000313" key="1">
    <source>
        <dbReference type="EMBL" id="EHO40136.1"/>
    </source>
</evidence>
<dbReference type="NCBIfam" id="TIGR00481">
    <property type="entry name" value="YbhB/YbcL family Raf kinase inhibitor-like protein"/>
    <property type="match status" value="1"/>
</dbReference>
<dbReference type="AlphaFoldDB" id="H1XRI3"/>
<dbReference type="HOGENOM" id="CLU_083918_3_2_0"/>
<dbReference type="Proteomes" id="UP000004671">
    <property type="component" value="Chromosome"/>
</dbReference>
<dbReference type="InterPro" id="IPR036610">
    <property type="entry name" value="PEBP-like_sf"/>
</dbReference>
<dbReference type="STRING" id="880073.Cabys_3311"/>
<name>H1XRI3_CALAY</name>
<dbReference type="eggNOG" id="COG1881">
    <property type="taxonomic scope" value="Bacteria"/>
</dbReference>
<proteinExistence type="predicted"/>
<reference evidence="1 2" key="1">
    <citation type="submission" date="2011-09" db="EMBL/GenBank/DDBJ databases">
        <title>The permanent draft genome of Caldithrix abyssi DSM 13497.</title>
        <authorList>
            <consortium name="US DOE Joint Genome Institute (JGI-PGF)"/>
            <person name="Lucas S."/>
            <person name="Han J."/>
            <person name="Lapidus A."/>
            <person name="Bruce D."/>
            <person name="Goodwin L."/>
            <person name="Pitluck S."/>
            <person name="Peters L."/>
            <person name="Kyrpides N."/>
            <person name="Mavromatis K."/>
            <person name="Ivanova N."/>
            <person name="Mikhailova N."/>
            <person name="Chertkov O."/>
            <person name="Detter J.C."/>
            <person name="Tapia R."/>
            <person name="Han C."/>
            <person name="Land M."/>
            <person name="Hauser L."/>
            <person name="Markowitz V."/>
            <person name="Cheng J.-F."/>
            <person name="Hugenholtz P."/>
            <person name="Woyke T."/>
            <person name="Wu D."/>
            <person name="Spring S."/>
            <person name="Brambilla E."/>
            <person name="Klenk H.-P."/>
            <person name="Eisen J.A."/>
        </authorList>
    </citation>
    <scope>NUCLEOTIDE SEQUENCE [LARGE SCALE GENOMIC DNA]</scope>
    <source>
        <strain evidence="1 2">DSM 13497</strain>
    </source>
</reference>
<gene>
    <name evidence="1" type="ORF">Calab_0491</name>
</gene>
<dbReference type="PaxDb" id="880073-Calab_0491"/>
<dbReference type="EMBL" id="CM001402">
    <property type="protein sequence ID" value="EHO40136.1"/>
    <property type="molecule type" value="Genomic_DNA"/>
</dbReference>
<dbReference type="SUPFAM" id="SSF49777">
    <property type="entry name" value="PEBP-like"/>
    <property type="match status" value="1"/>
</dbReference>